<dbReference type="PANTHER" id="PTHR23033:SF40">
    <property type="entry name" value="APPLE DOMAIN-CONTAINING PROTEIN"/>
    <property type="match status" value="1"/>
</dbReference>
<dbReference type="GO" id="GO:0016020">
    <property type="term" value="C:membrane"/>
    <property type="evidence" value="ECO:0007669"/>
    <property type="project" value="UniProtKB-SubCell"/>
</dbReference>
<evidence type="ECO:0000256" key="12">
    <source>
        <dbReference type="SAM" id="MobiDB-lite"/>
    </source>
</evidence>
<feature type="domain" description="Fringe-like glycosyltransferase" evidence="13">
    <location>
        <begin position="151"/>
        <end position="243"/>
    </location>
</feature>
<evidence type="ECO:0000256" key="2">
    <source>
        <dbReference type="ARBA" id="ARBA00004922"/>
    </source>
</evidence>
<evidence type="ECO:0000256" key="9">
    <source>
        <dbReference type="ARBA" id="ARBA00022968"/>
    </source>
</evidence>
<keyword evidence="9" id="KW-0735">Signal-anchor</keyword>
<comment type="subcellular location">
    <subcellularLocation>
        <location evidence="1">Membrane</location>
        <topology evidence="1">Single-pass type II membrane protein</topology>
    </subcellularLocation>
</comment>
<keyword evidence="6" id="KW-0808">Transferase</keyword>
<keyword evidence="5" id="KW-0328">Glycosyltransferase</keyword>
<evidence type="ECO:0000313" key="15">
    <source>
        <dbReference type="Proteomes" id="UP000054053"/>
    </source>
</evidence>
<reference evidence="15" key="1">
    <citation type="journal article" date="2016" name="Genome Announc.">
        <title>Genome sequence of Ustilaginoidea virens IPU010, a rice pathogenic fungus causing false smut.</title>
        <authorList>
            <person name="Kumagai T."/>
            <person name="Ishii T."/>
            <person name="Terai G."/>
            <person name="Umemura M."/>
            <person name="Machida M."/>
            <person name="Asai K."/>
        </authorList>
    </citation>
    <scope>NUCLEOTIDE SEQUENCE [LARGE SCALE GENOMIC DNA]</scope>
    <source>
        <strain evidence="15">IPU010</strain>
    </source>
</reference>
<dbReference type="Gene3D" id="3.90.550.50">
    <property type="match status" value="1"/>
</dbReference>
<dbReference type="Proteomes" id="UP000054053">
    <property type="component" value="Unassembled WGS sequence"/>
</dbReference>
<comment type="caution">
    <text evidence="14">The sequence shown here is derived from an EMBL/GenBank/DDBJ whole genome shotgun (WGS) entry which is preliminary data.</text>
</comment>
<sequence>MANFAKTASIAASRASGTSCPLWGTMEARAATKPPTRTSCPRPRPRPRLPQPSSSTLDDSECANFPNTTSVLTIMKTGASEAYSKIPTQLMTNLKCLPDYLLFSDMSQKIAGYTIHDCLDTVLDKVKQDSKDFELYHRQQKCPVDQDLCNKVHDTAKQGWELDKYKNIHMAEKAYAMRPNYDWYLFVDADTYVAYPTLTEWLKHLDPSKRNYIGSVAMLGSLLFGHGGSGYLLSKATMQAMFGGRTNVANKFDEQAQHICCGDALLAQALKDEAGIEVINAWPTINGEKPHTLPYAEDGWCHPISTMHHVVAQDISDLYAFEKERKFAQPLRIKDLYHKFMEPHLLEDRADWDNLSDDTVYLNTSMAKYDEWEINRAKKDGLSNEEAQAHKSFEDCKKACQSIDDCLQFRYQNYICRTSRKLKHGKPSAKENEEFKRFLSGWNVERIKAWIDKQGDCSGPVKWPLAE</sequence>
<evidence type="ECO:0000256" key="6">
    <source>
        <dbReference type="ARBA" id="ARBA00022679"/>
    </source>
</evidence>
<evidence type="ECO:0000256" key="5">
    <source>
        <dbReference type="ARBA" id="ARBA00022676"/>
    </source>
</evidence>
<dbReference type="InterPro" id="IPR026050">
    <property type="entry name" value="C1GALT1/C1GALT1_chp1"/>
</dbReference>
<name>A0A1B5KRB5_USTVR</name>
<accession>A0A1B5KRB5</accession>
<evidence type="ECO:0000313" key="14">
    <source>
        <dbReference type="EMBL" id="GAO13287.1"/>
    </source>
</evidence>
<evidence type="ECO:0000256" key="10">
    <source>
        <dbReference type="ARBA" id="ARBA00022989"/>
    </source>
</evidence>
<keyword evidence="10" id="KW-1133">Transmembrane helix</keyword>
<gene>
    <name evidence="14" type="ORF">UVI_02013030</name>
</gene>
<evidence type="ECO:0000256" key="7">
    <source>
        <dbReference type="ARBA" id="ARBA00022692"/>
    </source>
</evidence>
<evidence type="ECO:0000256" key="11">
    <source>
        <dbReference type="ARBA" id="ARBA00023136"/>
    </source>
</evidence>
<keyword evidence="7" id="KW-0812">Transmembrane</keyword>
<dbReference type="PANTHER" id="PTHR23033">
    <property type="entry name" value="BETA1,3-GALACTOSYLTRANSFERASE"/>
    <property type="match status" value="1"/>
</dbReference>
<dbReference type="GO" id="GO:0016263">
    <property type="term" value="F:glycoprotein-N-acetylgalactosamine 3-beta-galactosyltransferase activity"/>
    <property type="evidence" value="ECO:0007669"/>
    <property type="project" value="UniProtKB-EC"/>
</dbReference>
<evidence type="ECO:0000256" key="1">
    <source>
        <dbReference type="ARBA" id="ARBA00004606"/>
    </source>
</evidence>
<protein>
    <recommendedName>
        <fullName evidence="4">N-acetylgalactosaminide beta-1,3-galactosyltransferase</fullName>
        <ecNumber evidence="4">2.4.1.122</ecNumber>
    </recommendedName>
</protein>
<dbReference type="Pfam" id="PF02434">
    <property type="entry name" value="Fringe"/>
    <property type="match status" value="1"/>
</dbReference>
<organism evidence="14 15">
    <name type="scientific">Ustilaginoidea virens</name>
    <name type="common">Rice false smut fungus</name>
    <name type="synonym">Villosiclava virens</name>
    <dbReference type="NCBI Taxonomy" id="1159556"/>
    <lineage>
        <taxon>Eukaryota</taxon>
        <taxon>Fungi</taxon>
        <taxon>Dikarya</taxon>
        <taxon>Ascomycota</taxon>
        <taxon>Pezizomycotina</taxon>
        <taxon>Sordariomycetes</taxon>
        <taxon>Hypocreomycetidae</taxon>
        <taxon>Hypocreales</taxon>
        <taxon>Clavicipitaceae</taxon>
        <taxon>Ustilaginoidea</taxon>
    </lineage>
</organism>
<dbReference type="EC" id="2.4.1.122" evidence="4"/>
<dbReference type="AlphaFoldDB" id="A0A1B5KRB5"/>
<dbReference type="EMBL" id="BBTG02000005">
    <property type="protein sequence ID" value="GAO13287.1"/>
    <property type="molecule type" value="Genomic_DNA"/>
</dbReference>
<evidence type="ECO:0000256" key="3">
    <source>
        <dbReference type="ARBA" id="ARBA00006462"/>
    </source>
</evidence>
<evidence type="ECO:0000256" key="4">
    <source>
        <dbReference type="ARBA" id="ARBA00012557"/>
    </source>
</evidence>
<evidence type="ECO:0000259" key="13">
    <source>
        <dbReference type="Pfam" id="PF02434"/>
    </source>
</evidence>
<proteinExistence type="inferred from homology"/>
<evidence type="ECO:0000256" key="8">
    <source>
        <dbReference type="ARBA" id="ARBA00022741"/>
    </source>
</evidence>
<comment type="similarity">
    <text evidence="3">Belongs to the glycosyltransferase 31 family. Beta3-Gal-T subfamily.</text>
</comment>
<dbReference type="InterPro" id="IPR003378">
    <property type="entry name" value="Fringe-like_glycosylTrfase"/>
</dbReference>
<keyword evidence="11" id="KW-0472">Membrane</keyword>
<keyword evidence="8" id="KW-0547">Nucleotide-binding</keyword>
<dbReference type="GO" id="GO:0000166">
    <property type="term" value="F:nucleotide binding"/>
    <property type="evidence" value="ECO:0007669"/>
    <property type="project" value="UniProtKB-KW"/>
</dbReference>
<comment type="pathway">
    <text evidence="2">Protein modification; protein glycosylation.</text>
</comment>
<feature type="compositionally biased region" description="Low complexity" evidence="12">
    <location>
        <begin position="32"/>
        <end position="41"/>
    </location>
</feature>
<feature type="region of interest" description="Disordered" evidence="12">
    <location>
        <begin position="1"/>
        <end position="60"/>
    </location>
</feature>